<dbReference type="Gene3D" id="3.40.50.1110">
    <property type="entry name" value="SGNH hydrolase"/>
    <property type="match status" value="1"/>
</dbReference>
<comment type="caution">
    <text evidence="3">The sequence shown here is derived from an EMBL/GenBank/DDBJ whole genome shotgun (WGS) entry which is preliminary data.</text>
</comment>
<feature type="signal peptide" evidence="1">
    <location>
        <begin position="1"/>
        <end position="26"/>
    </location>
</feature>
<evidence type="ECO:0000313" key="3">
    <source>
        <dbReference type="EMBL" id="NGN92897.1"/>
    </source>
</evidence>
<dbReference type="SUPFAM" id="SSF52266">
    <property type="entry name" value="SGNH hydrolase"/>
    <property type="match status" value="1"/>
</dbReference>
<dbReference type="AlphaFoldDB" id="A0A6M1R932"/>
<dbReference type="RefSeq" id="WP_165110644.1">
    <property type="nucleotide sequence ID" value="NZ_JAALAA010000006.1"/>
</dbReference>
<dbReference type="Proteomes" id="UP000483261">
    <property type="component" value="Unassembled WGS sequence"/>
</dbReference>
<keyword evidence="3" id="KW-0378">Hydrolase</keyword>
<dbReference type="EMBL" id="JAALAA010000006">
    <property type="protein sequence ID" value="NGN92897.1"/>
    <property type="molecule type" value="Genomic_DNA"/>
</dbReference>
<accession>A0A6M1R932</accession>
<dbReference type="InterPro" id="IPR036514">
    <property type="entry name" value="SGNH_hydro_sf"/>
</dbReference>
<protein>
    <submittedName>
        <fullName evidence="3">SGNH/GDSL hydrolase family protein</fullName>
    </submittedName>
</protein>
<dbReference type="Pfam" id="PF13472">
    <property type="entry name" value="Lipase_GDSL_2"/>
    <property type="match status" value="1"/>
</dbReference>
<dbReference type="CDD" id="cd00229">
    <property type="entry name" value="SGNH_hydrolase"/>
    <property type="match status" value="1"/>
</dbReference>
<keyword evidence="1" id="KW-0732">Signal</keyword>
<dbReference type="InterPro" id="IPR013830">
    <property type="entry name" value="SGNH_hydro"/>
</dbReference>
<evidence type="ECO:0000259" key="2">
    <source>
        <dbReference type="Pfam" id="PF13472"/>
    </source>
</evidence>
<dbReference type="PROSITE" id="PS51257">
    <property type="entry name" value="PROKAR_LIPOPROTEIN"/>
    <property type="match status" value="1"/>
</dbReference>
<gene>
    <name evidence="3" type="ORF">G5C66_09135</name>
</gene>
<sequence>MRTEVRPATRARIVGALAGAALVATLAGCATPEDDGALPGQETSQGNEVTQDLCTRLAAESVTRAAVVTGAGERVVVIGDSWASGFGLDDPGLSWPRYLDGEVRVSGFGGTGYSHHLMERCGPISFPERVPDAVAQGADLVVLEGGINDSKSDLDDVEKGFRATLDELKGYEVVVLSAPKVNSRAKAIRAVNKMMRRVSAEYGVTYINVFDLELPMLEDNTHLTVAGHMQFGEIVARRIAESRSETVPAHG</sequence>
<proteinExistence type="predicted"/>
<evidence type="ECO:0000313" key="4">
    <source>
        <dbReference type="Proteomes" id="UP000483261"/>
    </source>
</evidence>
<dbReference type="GO" id="GO:0016787">
    <property type="term" value="F:hydrolase activity"/>
    <property type="evidence" value="ECO:0007669"/>
    <property type="project" value="UniProtKB-KW"/>
</dbReference>
<reference evidence="3 4" key="1">
    <citation type="submission" date="2020-02" db="EMBL/GenBank/DDBJ databases">
        <title>Whole-genome analyses of novel actinobacteria.</title>
        <authorList>
            <person name="Sahin N."/>
        </authorList>
    </citation>
    <scope>NUCLEOTIDE SEQUENCE [LARGE SCALE GENOMIC DNA]</scope>
    <source>
        <strain evidence="3 4">KC13</strain>
    </source>
</reference>
<feature type="domain" description="SGNH hydrolase-type esterase" evidence="2">
    <location>
        <begin position="77"/>
        <end position="228"/>
    </location>
</feature>
<feature type="chain" id="PRO_5039422688" evidence="1">
    <location>
        <begin position="27"/>
        <end position="251"/>
    </location>
</feature>
<name>A0A6M1R932_9ACTN</name>
<keyword evidence="4" id="KW-1185">Reference proteome</keyword>
<organism evidence="3 4">
    <name type="scientific">Nocardioides turkmenicus</name>
    <dbReference type="NCBI Taxonomy" id="2711220"/>
    <lineage>
        <taxon>Bacteria</taxon>
        <taxon>Bacillati</taxon>
        <taxon>Actinomycetota</taxon>
        <taxon>Actinomycetes</taxon>
        <taxon>Propionibacteriales</taxon>
        <taxon>Nocardioidaceae</taxon>
        <taxon>Nocardioides</taxon>
    </lineage>
</organism>
<evidence type="ECO:0000256" key="1">
    <source>
        <dbReference type="SAM" id="SignalP"/>
    </source>
</evidence>